<keyword evidence="3" id="KW-1121">Modulation of host cell cycle by virus</keyword>
<dbReference type="GO" id="GO:0044071">
    <property type="term" value="P:symbiont-mediated perturbation of host cell cycle progression"/>
    <property type="evidence" value="ECO:0007669"/>
    <property type="project" value="UniProtKB-KW"/>
</dbReference>
<dbReference type="Pfam" id="PF06591">
    <property type="entry name" value="Phage_T4_Ndd"/>
    <property type="match status" value="1"/>
</dbReference>
<dbReference type="EMBL" id="MK278860">
    <property type="protein sequence ID" value="AZU98642.1"/>
    <property type="molecule type" value="Genomic_DNA"/>
</dbReference>
<evidence type="ECO:0000313" key="7">
    <source>
        <dbReference type="EMBL" id="AZU98642.1"/>
    </source>
</evidence>
<dbReference type="InterPro" id="IPR009514">
    <property type="entry name" value="Phage_Ndd"/>
</dbReference>
<dbReference type="GO" id="GO:0003677">
    <property type="term" value="F:DNA binding"/>
    <property type="evidence" value="ECO:0007669"/>
    <property type="project" value="UniProtKB-KW"/>
</dbReference>
<evidence type="ECO:0000256" key="2">
    <source>
        <dbReference type="ARBA" id="ARBA00015643"/>
    </source>
</evidence>
<name>A0A3Q9R755_9CAUD</name>
<protein>
    <recommendedName>
        <fullName evidence="2">Nucleoid disruption protein</fullName>
    </recommendedName>
</protein>
<keyword evidence="4" id="KW-0945">Host-virus interaction</keyword>
<comment type="function">
    <text evidence="1">Disorganizes the host nucleoid and inhibits replication, but without host DNA cleavage or degradation. Only the architecture of the nucleoid is affected. May act on the host chromosomal sequences that determine the structure of the nucleoid. Binds to dsDNA but not to ssDNA.</text>
</comment>
<organism evidence="7 8">
    <name type="scientific">Acinetobacter phage AbTZA1</name>
    <dbReference type="NCBI Taxonomy" id="2500827"/>
    <lineage>
        <taxon>Viruses</taxon>
        <taxon>Duplodnaviria</taxon>
        <taxon>Heunggongvirae</taxon>
        <taxon>Uroviricota</taxon>
        <taxon>Caudoviricetes</taxon>
        <taxon>Pantevenvirales</taxon>
        <taxon>Straboviridae</taxon>
        <taxon>Twarogvirinae</taxon>
        <taxon>Hadassahvirus</taxon>
        <taxon>Hadassahvirus azbtza1</taxon>
    </lineage>
</organism>
<evidence type="ECO:0000256" key="6">
    <source>
        <dbReference type="ARBA" id="ARBA00023125"/>
    </source>
</evidence>
<evidence type="ECO:0000256" key="4">
    <source>
        <dbReference type="ARBA" id="ARBA00022581"/>
    </source>
</evidence>
<proteinExistence type="predicted"/>
<dbReference type="GO" id="GO:0098673">
    <property type="term" value="P:symbiont-mediated suppression of host DNA replication"/>
    <property type="evidence" value="ECO:0007669"/>
    <property type="project" value="UniProtKB-KW"/>
</dbReference>
<evidence type="ECO:0000256" key="3">
    <source>
        <dbReference type="ARBA" id="ARBA00022504"/>
    </source>
</evidence>
<reference evidence="7 8" key="1">
    <citation type="submission" date="2018-12" db="EMBL/GenBank/DDBJ databases">
        <title>Successful treatment of antibiotic resistant microbial bone infection with bacteriophages.</title>
        <authorList>
            <person name="Nir-Paz R."/>
            <person name="Gelman D."/>
            <person name="Khouri A."/>
            <person name="Sisson B.M."/>
            <person name="Fackler J."/>
            <person name="Oren S.A."/>
            <person name="Khalifa L."/>
            <person name="Rimon A."/>
            <person name="Glazer S.C."/>
            <person name="Moses A.E."/>
            <person name="Yoram W."/>
            <person name="Schooley R.T."/>
            <person name="Hazan R."/>
        </authorList>
    </citation>
    <scope>NUCLEOTIDE SEQUENCE [LARGE SCALE GENOMIC DNA]</scope>
</reference>
<accession>A0A3Q9R755</accession>
<dbReference type="KEGG" id="vg:55811461"/>
<keyword evidence="5" id="KW-1248">Inhibition of host DNA replication by virus</keyword>
<keyword evidence="8" id="KW-1185">Reference proteome</keyword>
<evidence type="ECO:0000256" key="1">
    <source>
        <dbReference type="ARBA" id="ARBA00003241"/>
    </source>
</evidence>
<dbReference type="GeneID" id="55811461"/>
<evidence type="ECO:0000256" key="5">
    <source>
        <dbReference type="ARBA" id="ARBA00023019"/>
    </source>
</evidence>
<keyword evidence="6" id="KW-0238">DNA-binding</keyword>
<evidence type="ECO:0000313" key="8">
    <source>
        <dbReference type="Proteomes" id="UP000287416"/>
    </source>
</evidence>
<sequence>MNKSLMMLKDLRLVKGQFIARLTAKGALYEPHTTEPPVSDLNKAGFYFFVHTNRQEVYARFYVGRQRTSSGLRNIVSQIRLRRSKTGDTLMDSFSSFDIYYVSLDKMKAITNGFGKGKLALALTRQHSEGFQNLEEMNRMLNDNFKFRAQKY</sequence>
<dbReference type="Proteomes" id="UP000287416">
    <property type="component" value="Segment"/>
</dbReference>
<dbReference type="RefSeq" id="YP_009882165.1">
    <property type="nucleotide sequence ID" value="NC_049445.1"/>
</dbReference>